<protein>
    <recommendedName>
        <fullName evidence="5">Primosomal protein N' 3' DNA-binding domain-containing protein</fullName>
    </recommendedName>
</protein>
<keyword evidence="3" id="KW-0238">DNA-binding</keyword>
<dbReference type="PANTHER" id="PTHR30580">
    <property type="entry name" value="PRIMOSOMAL PROTEIN N"/>
    <property type="match status" value="1"/>
</dbReference>
<dbReference type="Gene3D" id="3.40.1440.60">
    <property type="entry name" value="PriA, 3(prime) DNA-binding domain"/>
    <property type="match status" value="1"/>
</dbReference>
<dbReference type="Proteomes" id="UP001172708">
    <property type="component" value="Unassembled WGS sequence"/>
</dbReference>
<evidence type="ECO:0000256" key="4">
    <source>
        <dbReference type="SAM" id="MobiDB-lite"/>
    </source>
</evidence>
<keyword evidence="1" id="KW-0547">Nucleotide-binding</keyword>
<accession>A0ABT8GJV3</accession>
<dbReference type="RefSeq" id="WP_301143432.1">
    <property type="nucleotide sequence ID" value="NZ_JAUHQA010000001.1"/>
</dbReference>
<keyword evidence="2" id="KW-0067">ATP-binding</keyword>
<dbReference type="EMBL" id="JAUHQA010000001">
    <property type="protein sequence ID" value="MDN4481700.1"/>
    <property type="molecule type" value="Genomic_DNA"/>
</dbReference>
<evidence type="ECO:0000259" key="5">
    <source>
        <dbReference type="Pfam" id="PF17764"/>
    </source>
</evidence>
<gene>
    <name evidence="6" type="ORF">QQX02_12290</name>
</gene>
<keyword evidence="7" id="KW-1185">Reference proteome</keyword>
<comment type="caution">
    <text evidence="6">The sequence shown here is derived from an EMBL/GenBank/DDBJ whole genome shotgun (WGS) entry which is preliminary data.</text>
</comment>
<dbReference type="InterPro" id="IPR027417">
    <property type="entry name" value="P-loop_NTPase"/>
</dbReference>
<dbReference type="InterPro" id="IPR042115">
    <property type="entry name" value="PriA_3primeBD_sf"/>
</dbReference>
<feature type="region of interest" description="Disordered" evidence="4">
    <location>
        <begin position="1"/>
        <end position="26"/>
    </location>
</feature>
<reference evidence="6" key="1">
    <citation type="submission" date="2023-06" db="EMBL/GenBank/DDBJ databases">
        <title>Egi l300058.</title>
        <authorList>
            <person name="Gao L."/>
            <person name="Fang B.-Z."/>
            <person name="Li W.-J."/>
        </authorList>
    </citation>
    <scope>NUCLEOTIDE SEQUENCE</scope>
    <source>
        <strain evidence="6">EGI L300058</strain>
    </source>
</reference>
<evidence type="ECO:0000256" key="3">
    <source>
        <dbReference type="ARBA" id="ARBA00023125"/>
    </source>
</evidence>
<evidence type="ECO:0000256" key="2">
    <source>
        <dbReference type="ARBA" id="ARBA00022840"/>
    </source>
</evidence>
<evidence type="ECO:0000313" key="6">
    <source>
        <dbReference type="EMBL" id="MDN4481700.1"/>
    </source>
</evidence>
<dbReference type="Pfam" id="PF17764">
    <property type="entry name" value="PriA_3primeBD"/>
    <property type="match status" value="1"/>
</dbReference>
<proteinExistence type="predicted"/>
<dbReference type="Gene3D" id="3.40.50.300">
    <property type="entry name" value="P-loop containing nucleotide triphosphate hydrolases"/>
    <property type="match status" value="1"/>
</dbReference>
<evidence type="ECO:0000313" key="7">
    <source>
        <dbReference type="Proteomes" id="UP001172708"/>
    </source>
</evidence>
<evidence type="ECO:0000256" key="1">
    <source>
        <dbReference type="ARBA" id="ARBA00022741"/>
    </source>
</evidence>
<sequence length="664" mass="69907">MSLSRSSGSRDHAGAADRVGGRRPPIASVRLDSPLPHLDRPFDYAIPPTLVSVVEIGSRVRVPFAGRLVSGVVTRLPRISSFAGSLSTIRSASAIPSYTPAAITLADRIARRYGGSVWDVLRLMAPPRAAAIEKRDWDSAPVALDADYAAAMSRSSAEPLAREGERVVWEALPDDDPRTSVAAARLIATAVVTAATGASSIVVAPDARAVAALLAECRRLGLSRWTARSGGAVAVLDHDDGPAVRFGSYVAAMRGHARIVIGTRPVAMQPVPHLGVIAVWDEANGALEDLHAPYPHARTVASMRAEEGAGLVLGGYAPSADAIALVEHGWARLEAPSRDAVRAAVPAVDVMTAERRDAEGGAGWHWMPGSVWRAVRAALAEGPVAIVVPRAGYVSATACARCEQWAECRECSSLLGLASPGADPVCLDQGHVQTDWHCPECQGSQLKHVRQGADRIAEQLRRMLGDVPLTVSTSSAGIVDDHTVTEGVVLATPAALPAVAGGYRHLVVTDAGVPAGTGLGGELKAIRWWLGAAALVRGRPEGGAVTIVGEVPPAVRRALSTWSPGDAARDEYQERSALGLPPHRRYVTVHGDRDGVREALAHAGVADEPSGSTTWIELQDGVGILLPRSQTQAIVDALRDAQREASKAKRELRIRVDGPLELPR</sequence>
<dbReference type="PANTHER" id="PTHR30580:SF0">
    <property type="entry name" value="PRIMOSOMAL PROTEIN N"/>
    <property type="match status" value="1"/>
</dbReference>
<dbReference type="InterPro" id="IPR041222">
    <property type="entry name" value="PriA_3primeBD"/>
</dbReference>
<feature type="domain" description="Primosomal protein N' 3' DNA-binding" evidence="5">
    <location>
        <begin position="31"/>
        <end position="126"/>
    </location>
</feature>
<name>A0ABT8GJV3_9MICO</name>
<organism evidence="6 7">
    <name type="scientific">Demequina muriae</name>
    <dbReference type="NCBI Taxonomy" id="3051664"/>
    <lineage>
        <taxon>Bacteria</taxon>
        <taxon>Bacillati</taxon>
        <taxon>Actinomycetota</taxon>
        <taxon>Actinomycetes</taxon>
        <taxon>Micrococcales</taxon>
        <taxon>Demequinaceae</taxon>
        <taxon>Demequina</taxon>
    </lineage>
</organism>